<comment type="caution">
    <text evidence="2">The sequence shown here is derived from an EMBL/GenBank/DDBJ whole genome shotgun (WGS) entry which is preliminary data.</text>
</comment>
<organism evidence="2 3">
    <name type="scientific">Rubrivirga marina</name>
    <dbReference type="NCBI Taxonomy" id="1196024"/>
    <lineage>
        <taxon>Bacteria</taxon>
        <taxon>Pseudomonadati</taxon>
        <taxon>Rhodothermota</taxon>
        <taxon>Rhodothermia</taxon>
        <taxon>Rhodothermales</taxon>
        <taxon>Rubricoccaceae</taxon>
        <taxon>Rubrivirga</taxon>
    </lineage>
</organism>
<dbReference type="Proteomes" id="UP000216339">
    <property type="component" value="Unassembled WGS sequence"/>
</dbReference>
<proteinExistence type="predicted"/>
<sequence>MQDDGSVFEYGARYPVATDEQVETGALTVSAFPNPSAGPLTVAVDAPQATDVTLEALDALGRRVWRESLRLGVEVGRVTVDASGWAPGPHGVRATSGGNPRQRR</sequence>
<reference evidence="2 3" key="1">
    <citation type="submission" date="2016-11" db="EMBL/GenBank/DDBJ databases">
        <title>Study of marine rhodopsin-containing bacteria.</title>
        <authorList>
            <person name="Yoshizawa S."/>
            <person name="Kumagai Y."/>
            <person name="Kogure K."/>
        </authorList>
    </citation>
    <scope>NUCLEOTIDE SEQUENCE [LARGE SCALE GENOMIC DNA]</scope>
    <source>
        <strain evidence="2 3">SAORIC-28</strain>
    </source>
</reference>
<dbReference type="AlphaFoldDB" id="A0A271J387"/>
<evidence type="ECO:0000313" key="2">
    <source>
        <dbReference type="EMBL" id="PAP77986.1"/>
    </source>
</evidence>
<protein>
    <recommendedName>
        <fullName evidence="4">Secretion system C-terminal sorting domain-containing protein</fullName>
    </recommendedName>
</protein>
<name>A0A271J387_9BACT</name>
<evidence type="ECO:0000256" key="1">
    <source>
        <dbReference type="SAM" id="MobiDB-lite"/>
    </source>
</evidence>
<evidence type="ECO:0000313" key="3">
    <source>
        <dbReference type="Proteomes" id="UP000216339"/>
    </source>
</evidence>
<evidence type="ECO:0008006" key="4">
    <source>
        <dbReference type="Google" id="ProtNLM"/>
    </source>
</evidence>
<accession>A0A271J387</accession>
<gene>
    <name evidence="2" type="ORF">BSZ37_16835</name>
</gene>
<dbReference type="EMBL" id="MQWD01000001">
    <property type="protein sequence ID" value="PAP77986.1"/>
    <property type="molecule type" value="Genomic_DNA"/>
</dbReference>
<keyword evidence="3" id="KW-1185">Reference proteome</keyword>
<feature type="region of interest" description="Disordered" evidence="1">
    <location>
        <begin position="81"/>
        <end position="104"/>
    </location>
</feature>